<organism evidence="2 3">
    <name type="scientific">Magnetofaba australis IT-1</name>
    <dbReference type="NCBI Taxonomy" id="1434232"/>
    <lineage>
        <taxon>Bacteria</taxon>
        <taxon>Pseudomonadati</taxon>
        <taxon>Pseudomonadota</taxon>
        <taxon>Magnetococcia</taxon>
        <taxon>Magnetococcales</taxon>
        <taxon>Magnetococcaceae</taxon>
        <taxon>Magnetofaba</taxon>
    </lineage>
</organism>
<feature type="domain" description="Rhodanese" evidence="1">
    <location>
        <begin position="35"/>
        <end position="138"/>
    </location>
</feature>
<dbReference type="Gene3D" id="3.40.250.10">
    <property type="entry name" value="Rhodanese-like domain"/>
    <property type="match status" value="1"/>
</dbReference>
<name>A0A1Y2K284_9PROT</name>
<keyword evidence="3" id="KW-1185">Reference proteome</keyword>
<protein>
    <submittedName>
        <fullName evidence="2">Putative rhodanese</fullName>
    </submittedName>
</protein>
<dbReference type="Pfam" id="PF00581">
    <property type="entry name" value="Rhodanese"/>
    <property type="match status" value="1"/>
</dbReference>
<reference evidence="2 3" key="1">
    <citation type="journal article" date="2016" name="BMC Genomics">
        <title>Combined genomic and structural analyses of a cultured magnetotactic bacterium reveals its niche adaptation to a dynamic environment.</title>
        <authorList>
            <person name="Araujo A.C."/>
            <person name="Morillo V."/>
            <person name="Cypriano J."/>
            <person name="Teixeira L.C."/>
            <person name="Leao P."/>
            <person name="Lyra S."/>
            <person name="Almeida L.G."/>
            <person name="Bazylinski D.A."/>
            <person name="Vasconcellos A.T."/>
            <person name="Abreu F."/>
            <person name="Lins U."/>
        </authorList>
    </citation>
    <scope>NUCLEOTIDE SEQUENCE [LARGE SCALE GENOMIC DNA]</scope>
    <source>
        <strain evidence="2 3">IT-1</strain>
    </source>
</reference>
<dbReference type="PROSITE" id="PS50206">
    <property type="entry name" value="RHODANESE_3"/>
    <property type="match status" value="1"/>
</dbReference>
<dbReference type="EMBL" id="LVJN01000020">
    <property type="protein sequence ID" value="OSM02151.1"/>
    <property type="molecule type" value="Genomic_DNA"/>
</dbReference>
<dbReference type="InterPro" id="IPR036873">
    <property type="entry name" value="Rhodanese-like_dom_sf"/>
</dbReference>
<dbReference type="Proteomes" id="UP000194003">
    <property type="component" value="Unassembled WGS sequence"/>
</dbReference>
<proteinExistence type="predicted"/>
<evidence type="ECO:0000259" key="1">
    <source>
        <dbReference type="PROSITE" id="PS50206"/>
    </source>
</evidence>
<dbReference type="AlphaFoldDB" id="A0A1Y2K284"/>
<dbReference type="PANTHER" id="PTHR44086">
    <property type="entry name" value="THIOSULFATE SULFURTRANSFERASE RDL2, MITOCHONDRIAL-RELATED"/>
    <property type="match status" value="1"/>
</dbReference>
<dbReference type="GO" id="GO:0004792">
    <property type="term" value="F:thiosulfate-cyanide sulfurtransferase activity"/>
    <property type="evidence" value="ECO:0007669"/>
    <property type="project" value="TreeGrafter"/>
</dbReference>
<dbReference type="PANTHER" id="PTHR44086:SF10">
    <property type="entry name" value="THIOSULFATE SULFURTRANSFERASE_RHODANESE-LIKE DOMAIN-CONTAINING PROTEIN 3"/>
    <property type="match status" value="1"/>
</dbReference>
<dbReference type="RefSeq" id="WP_085444640.1">
    <property type="nucleotide sequence ID" value="NZ_LVJN01000020.1"/>
</dbReference>
<comment type="caution">
    <text evidence="2">The sequence shown here is derived from an EMBL/GenBank/DDBJ whole genome shotgun (WGS) entry which is preliminary data.</text>
</comment>
<dbReference type="SUPFAM" id="SSF52821">
    <property type="entry name" value="Rhodanese/Cell cycle control phosphatase"/>
    <property type="match status" value="1"/>
</dbReference>
<dbReference type="InterPro" id="IPR001763">
    <property type="entry name" value="Rhodanese-like_dom"/>
</dbReference>
<sequence>MNDAASTEVESILDKAMATEMISVEQLKRIVRALPHAQVVLLDVRTGEEHDEGVIPGSTLYPCDHDLIDRENTAPFTADFDNKFDPTQFDADTRYILICRTGPRTEIALERFLDAELQACELIGGVNAWREQGLCLAPPFSAQQMLESPDSVDHCLSA</sequence>
<evidence type="ECO:0000313" key="2">
    <source>
        <dbReference type="EMBL" id="OSM02151.1"/>
    </source>
</evidence>
<gene>
    <name evidence="2" type="ORF">MAIT1_02248</name>
</gene>
<dbReference type="CDD" id="cd00158">
    <property type="entry name" value="RHOD"/>
    <property type="match status" value="1"/>
</dbReference>
<accession>A0A1Y2K284</accession>
<dbReference type="SMART" id="SM00450">
    <property type="entry name" value="RHOD"/>
    <property type="match status" value="1"/>
</dbReference>
<dbReference type="OrthoDB" id="9789585at2"/>
<dbReference type="STRING" id="1434232.MAIT1_02248"/>
<evidence type="ECO:0000313" key="3">
    <source>
        <dbReference type="Proteomes" id="UP000194003"/>
    </source>
</evidence>